<dbReference type="CDD" id="cd02846">
    <property type="entry name" value="PAZ_argonaute_like"/>
    <property type="match status" value="1"/>
</dbReference>
<accession>A0A2B7XIZ1</accession>
<evidence type="ECO:0000313" key="4">
    <source>
        <dbReference type="Proteomes" id="UP000224634"/>
    </source>
</evidence>
<feature type="region of interest" description="Disordered" evidence="1">
    <location>
        <begin position="1"/>
        <end position="91"/>
    </location>
</feature>
<dbReference type="InterPro" id="IPR032474">
    <property type="entry name" value="Argonaute_N"/>
</dbReference>
<dbReference type="Pfam" id="PF16488">
    <property type="entry name" value="ArgoL2"/>
    <property type="match status" value="1"/>
</dbReference>
<dbReference type="Pfam" id="PF02170">
    <property type="entry name" value="PAZ"/>
    <property type="match status" value="1"/>
</dbReference>
<feature type="region of interest" description="Disordered" evidence="1">
    <location>
        <begin position="423"/>
        <end position="444"/>
    </location>
</feature>
<dbReference type="OrthoDB" id="10252740at2759"/>
<dbReference type="Pfam" id="PF08699">
    <property type="entry name" value="ArgoL1"/>
    <property type="match status" value="1"/>
</dbReference>
<evidence type="ECO:0000313" key="3">
    <source>
        <dbReference type="EMBL" id="PGH08751.1"/>
    </source>
</evidence>
<organism evidence="3 4">
    <name type="scientific">Polytolypa hystricis (strain UAMH7299)</name>
    <dbReference type="NCBI Taxonomy" id="1447883"/>
    <lineage>
        <taxon>Eukaryota</taxon>
        <taxon>Fungi</taxon>
        <taxon>Dikarya</taxon>
        <taxon>Ascomycota</taxon>
        <taxon>Pezizomycotina</taxon>
        <taxon>Eurotiomycetes</taxon>
        <taxon>Eurotiomycetidae</taxon>
        <taxon>Onygenales</taxon>
        <taxon>Onygenales incertae sedis</taxon>
        <taxon>Polytolypa</taxon>
    </lineage>
</organism>
<dbReference type="EMBL" id="PDNA01000157">
    <property type="protein sequence ID" value="PGH08751.1"/>
    <property type="molecule type" value="Genomic_DNA"/>
</dbReference>
<dbReference type="Gene3D" id="2.170.260.10">
    <property type="entry name" value="paz domain"/>
    <property type="match status" value="1"/>
</dbReference>
<evidence type="ECO:0000256" key="1">
    <source>
        <dbReference type="SAM" id="MobiDB-lite"/>
    </source>
</evidence>
<evidence type="ECO:0000259" key="2">
    <source>
        <dbReference type="PROSITE" id="PS50822"/>
    </source>
</evidence>
<dbReference type="InterPro" id="IPR012337">
    <property type="entry name" value="RNaseH-like_sf"/>
</dbReference>
<dbReference type="InterPro" id="IPR045246">
    <property type="entry name" value="Piwi_ago-like"/>
</dbReference>
<keyword evidence="4" id="KW-1185">Reference proteome</keyword>
<dbReference type="SMART" id="SM00950">
    <property type="entry name" value="Piwi"/>
    <property type="match status" value="1"/>
</dbReference>
<dbReference type="Proteomes" id="UP000224634">
    <property type="component" value="Unassembled WGS sequence"/>
</dbReference>
<dbReference type="CDD" id="cd04657">
    <property type="entry name" value="Piwi_ago-like"/>
    <property type="match status" value="1"/>
</dbReference>
<dbReference type="Gene3D" id="3.30.420.10">
    <property type="entry name" value="Ribonuclease H-like superfamily/Ribonuclease H"/>
    <property type="match status" value="1"/>
</dbReference>
<dbReference type="AlphaFoldDB" id="A0A2B7XIZ1"/>
<reference evidence="3 4" key="1">
    <citation type="submission" date="2017-10" db="EMBL/GenBank/DDBJ databases">
        <title>Comparative genomics in systemic dimorphic fungi from Ajellomycetaceae.</title>
        <authorList>
            <person name="Munoz J.F."/>
            <person name="Mcewen J.G."/>
            <person name="Clay O.K."/>
            <person name="Cuomo C.A."/>
        </authorList>
    </citation>
    <scope>NUCLEOTIDE SEQUENCE [LARGE SCALE GENOMIC DNA]</scope>
    <source>
        <strain evidence="3 4">UAMH7299</strain>
    </source>
</reference>
<gene>
    <name evidence="3" type="ORF">AJ80_07789</name>
</gene>
<dbReference type="GO" id="GO:0003723">
    <property type="term" value="F:RNA binding"/>
    <property type="evidence" value="ECO:0007669"/>
    <property type="project" value="InterPro"/>
</dbReference>
<feature type="domain" description="Piwi" evidence="2">
    <location>
        <begin position="656"/>
        <end position="982"/>
    </location>
</feature>
<dbReference type="InterPro" id="IPR003165">
    <property type="entry name" value="Piwi"/>
</dbReference>
<proteinExistence type="predicted"/>
<feature type="compositionally biased region" description="Gly residues" evidence="1">
    <location>
        <begin position="1"/>
        <end position="15"/>
    </location>
</feature>
<dbReference type="SMART" id="SM01163">
    <property type="entry name" value="DUF1785"/>
    <property type="match status" value="1"/>
</dbReference>
<dbReference type="PROSITE" id="PS50822">
    <property type="entry name" value="PIWI"/>
    <property type="match status" value="1"/>
</dbReference>
<dbReference type="Gene3D" id="3.40.50.2300">
    <property type="match status" value="1"/>
</dbReference>
<sequence>MSGRGGGRGGRGGRGGGEDRGRGGRGGRGGGTGRGGQQQPSIFDQPSGGGRGGGGYRGGDDRGRGGRGGGRGGFQARQFEPPEVFVPETGIPAPDVRVQQIEDGYMKSLKAGAGREAGLAAMSLKGEFPLRPAYGTRGTPIQLFANYFELVANPKLTLHRYKLDVVQTQPAPGGRKLRRIIELLLEESVFAPFKSTLATDYKATLFCNRPLGVEDQTFDIVYRDDYEDQPSERAKTFKVRVLSTGPVDIQPLLKYLSSPSLDRSFANKEEAIQALNIVLGHGPKSNKALMSVGANKHYELGANDSMKGIAPGLDFLKGLFISVRAASSRLLLNVQVKNAACYGEDLVAMMRWFAQKRAQPRKIESFIKRLRVEVTHLTQKKKGAKKMKTIWGLATPYDGKNEENGPVVERYGAGPAEVKFFRGVSEDTPKSGGKGQKKKGPSKTGGDWITVAQYFKEKYKIAVDTRLPVINVGSKDKPSYLPVEVCRIGAGQPYNSKLDPGQTQQMIRFAVKRPATNAKYIVANLPRVLGAPGTTNPLLTSMGISIKPGLITVPGRVLQGPQVKYGKGFALPTAASWNMRSVTFSVGKPLPSWGILFDPNSPLPIKDAFGAFKNTLAAQGLNVTQQGGAIPFPLNPNTAFEHKIDEICMKNPTLRLLLVVLPDTDAGTYNRIKLTGDVKQGIHTICVVGHKFTKQRGDGFDTQYFANVAMKFNLKLGGTNHVIDAPRLGIVGEGKTMVVGLDVTHPSPGSSSEAPSIAGIVSSIDKTLGQWPAAVRIQQEARKEMVGALDELIQSRLRLWQKHNRQSLPENILIYRDGVSEGQYRTVIEEELPLIRRACEAVYPSTSTKAGLPRLAIVVVGKRHNTRFYPTKMDDADKNANTPNGTVVDRGVTETRNWDFFLQAHTALQGTARPAHYYIILDEIFTQKGRKTKQNFASAADELEDLTHNMCYLFGRATKAVSICPPAYYADLVCERARRYLSDLYDPSQTSQFSGQSGTPRQADIAIHSRLQDTMFYI</sequence>
<name>A0A2B7XIZ1_POLH7</name>
<dbReference type="InterPro" id="IPR003100">
    <property type="entry name" value="PAZ_dom"/>
</dbReference>
<dbReference type="SUPFAM" id="SSF101690">
    <property type="entry name" value="PAZ domain"/>
    <property type="match status" value="1"/>
</dbReference>
<dbReference type="SUPFAM" id="SSF53098">
    <property type="entry name" value="Ribonuclease H-like"/>
    <property type="match status" value="1"/>
</dbReference>
<dbReference type="Pfam" id="PF16486">
    <property type="entry name" value="ArgoN"/>
    <property type="match status" value="1"/>
</dbReference>
<protein>
    <recommendedName>
        <fullName evidence="2">Piwi domain-containing protein</fullName>
    </recommendedName>
</protein>
<dbReference type="PANTHER" id="PTHR22891">
    <property type="entry name" value="EUKARYOTIC TRANSLATION INITIATION FACTOR 2C"/>
    <property type="match status" value="1"/>
</dbReference>
<comment type="caution">
    <text evidence="3">The sequence shown here is derived from an EMBL/GenBank/DDBJ whole genome shotgun (WGS) entry which is preliminary data.</text>
</comment>
<dbReference type="InterPro" id="IPR036397">
    <property type="entry name" value="RNaseH_sf"/>
</dbReference>
<dbReference type="STRING" id="1447883.A0A2B7XIZ1"/>
<dbReference type="InterPro" id="IPR014811">
    <property type="entry name" value="ArgoL1"/>
</dbReference>
<dbReference type="InterPro" id="IPR032472">
    <property type="entry name" value="ArgoL2"/>
</dbReference>
<dbReference type="Pfam" id="PF02171">
    <property type="entry name" value="Piwi"/>
    <property type="match status" value="1"/>
</dbReference>
<feature type="compositionally biased region" description="Gly residues" evidence="1">
    <location>
        <begin position="24"/>
        <end position="36"/>
    </location>
</feature>
<feature type="compositionally biased region" description="Gly residues" evidence="1">
    <location>
        <begin position="47"/>
        <end position="57"/>
    </location>
</feature>
<dbReference type="InterPro" id="IPR036085">
    <property type="entry name" value="PAZ_dom_sf"/>
</dbReference>